<evidence type="ECO:0000256" key="10">
    <source>
        <dbReference type="ARBA" id="ARBA00047937"/>
    </source>
</evidence>
<keyword evidence="14" id="KW-1185">Reference proteome</keyword>
<dbReference type="InterPro" id="IPR008909">
    <property type="entry name" value="DALR_anticod-bd"/>
</dbReference>
<dbReference type="GO" id="GO:0005829">
    <property type="term" value="C:cytosol"/>
    <property type="evidence" value="ECO:0007669"/>
    <property type="project" value="TreeGrafter"/>
</dbReference>
<dbReference type="GO" id="GO:0004820">
    <property type="term" value="F:glycine-tRNA ligase activity"/>
    <property type="evidence" value="ECO:0007669"/>
    <property type="project" value="UniProtKB-UniRule"/>
</dbReference>
<dbReference type="EMBL" id="CP003805">
    <property type="protein sequence ID" value="AGF48547.1"/>
    <property type="molecule type" value="Genomic_DNA"/>
</dbReference>
<dbReference type="PATRIC" id="fig|1208920.3.peg.541"/>
<dbReference type="Pfam" id="PF05746">
    <property type="entry name" value="DALR_1"/>
    <property type="match status" value="1"/>
</dbReference>
<evidence type="ECO:0000313" key="13">
    <source>
        <dbReference type="EMBL" id="AGF48547.1"/>
    </source>
</evidence>
<evidence type="ECO:0000256" key="8">
    <source>
        <dbReference type="ARBA" id="ARBA00022917"/>
    </source>
</evidence>
<dbReference type="EC" id="6.1.1.14" evidence="11"/>
<evidence type="ECO:0000256" key="7">
    <source>
        <dbReference type="ARBA" id="ARBA00022840"/>
    </source>
</evidence>
<gene>
    <name evidence="11" type="primary">glyS</name>
    <name evidence="13" type="ORF">CONE_0829</name>
</gene>
<organism evidence="13 14">
    <name type="scientific">Candidatus Kinetoplastidibacterium stringomonadis TCC290E</name>
    <dbReference type="NCBI Taxonomy" id="1208920"/>
    <lineage>
        <taxon>Bacteria</taxon>
        <taxon>Pseudomonadati</taxon>
        <taxon>Pseudomonadota</taxon>
        <taxon>Betaproteobacteria</taxon>
        <taxon>Candidatus Kinetoplastidibacterium</taxon>
    </lineage>
</organism>
<dbReference type="PROSITE" id="PS50861">
    <property type="entry name" value="AA_TRNA_LIGASE_II_GLYAB"/>
    <property type="match status" value="1"/>
</dbReference>
<protein>
    <recommendedName>
        <fullName evidence="11">Glycine--tRNA ligase beta subunit</fullName>
        <ecNumber evidence="11">6.1.1.14</ecNumber>
    </recommendedName>
    <alternativeName>
        <fullName evidence="11">Glycyl-tRNA synthetase beta subunit</fullName>
        <shortName evidence="11">GlyRS</shortName>
    </alternativeName>
</protein>
<dbReference type="OrthoDB" id="9775440at2"/>
<keyword evidence="7 11" id="KW-0067">ATP-binding</keyword>
<comment type="subunit">
    <text evidence="3 11">Tetramer of two alpha and two beta subunits.</text>
</comment>
<comment type="subcellular location">
    <subcellularLocation>
        <location evidence="1 11">Cytoplasm</location>
    </subcellularLocation>
</comment>
<dbReference type="HAMAP" id="MF_00255">
    <property type="entry name" value="Gly_tRNA_synth_beta"/>
    <property type="match status" value="1"/>
</dbReference>
<dbReference type="SUPFAM" id="SSF109604">
    <property type="entry name" value="HD-domain/PDEase-like"/>
    <property type="match status" value="1"/>
</dbReference>
<dbReference type="NCBIfam" id="TIGR00211">
    <property type="entry name" value="glyS"/>
    <property type="match status" value="1"/>
</dbReference>
<dbReference type="InterPro" id="IPR006194">
    <property type="entry name" value="Gly-tRNA-synth_heterodimer"/>
</dbReference>
<dbReference type="PANTHER" id="PTHR30075">
    <property type="entry name" value="GLYCYL-TRNA SYNTHETASE"/>
    <property type="match status" value="1"/>
</dbReference>
<keyword evidence="6 11" id="KW-0547">Nucleotide-binding</keyword>
<dbReference type="GO" id="GO:0004814">
    <property type="term" value="F:arginine-tRNA ligase activity"/>
    <property type="evidence" value="ECO:0007669"/>
    <property type="project" value="InterPro"/>
</dbReference>
<reference evidence="13 14" key="1">
    <citation type="journal article" date="2013" name="Genome Biol. Evol.">
        <title>Genome evolution and phylogenomic analysis of candidatus kinetoplastibacterium, the betaproteobacterial endosymbionts of strigomonas and angomonas.</title>
        <authorList>
            <person name="Alves J.M."/>
            <person name="Serrano M.G."/>
            <person name="Maia da Silva F."/>
            <person name="Voegtly L.J."/>
            <person name="Matveyev A.V."/>
            <person name="Teixeira M.M."/>
            <person name="Camargo E.P."/>
            <person name="Buck G.A."/>
        </authorList>
    </citation>
    <scope>NUCLEOTIDE SEQUENCE [LARGE SCALE GENOMIC DNA]</scope>
    <source>
        <strain evidence="13 14">TCC290E</strain>
    </source>
</reference>
<evidence type="ECO:0000313" key="14">
    <source>
        <dbReference type="Proteomes" id="UP000011541"/>
    </source>
</evidence>
<sequence length="708" mass="82281">MNTMLPLIIELLTEELPPKKLQELEKTFADTIKFFLEKYKLIKQTCLIKSFSTPRRLAVYFSEVSGRSPEEIFREKLMPKRIGLSEDGVPTPALIKKLSLKEIDFHKYHEKIKIENDGQQEYLIINYIKPGKYLYEILQQSLQETIVKISNSNVTMRYQTDSNTTVKFIRPAHNLLVIWGFNRLKINLLGMKSTSETSGHRFLANNLINIEYAGEYESTLENIGKVIPSFYKRKEFIKQQLMQCASNLKSHLGDDDSFNVLLEEVTALVEYPAVYIGYFDKKFLELPKECLVLTMRIHQKYFPLFNTTSGLITNKFLIVSNIKTSNPINIINGNQKVIQPRLEDAQFFYNIDRKRLPTENINKLKTIIYYNKLGTQFDRVERLRFISKYLANVIGANEYLADRAALLSKTDLDSLMVGEFPELQGIMGSYYAKNFEEPEEVILAIKNQYLNRFNIPLDVRNVISAILFLAERVEMIIGFFGIGLYPTGESDPFGLRRAAIGIISVFEKIKQSNKLFNGLDLHKLMEITLSSFSNTMKKDTVQKSIDFIYERYRYQLFNKFEKDIVESVIYIQPPLHQILSRIESLSLFKSKSELYSKIFAMNKRIVNILKKNVIESKIINENLLIETSEKLLFLCIKDIEKKNNELIKCENFVECLNNLAHIENFIEIFFKDVMIMTEDLEIRDNRISLLNRLKNIINTVGDISIIST</sequence>
<dbReference type="eggNOG" id="COG0751">
    <property type="taxonomic scope" value="Bacteria"/>
</dbReference>
<evidence type="ECO:0000256" key="2">
    <source>
        <dbReference type="ARBA" id="ARBA00008226"/>
    </source>
</evidence>
<evidence type="ECO:0000259" key="12">
    <source>
        <dbReference type="Pfam" id="PF05746"/>
    </source>
</evidence>
<keyword evidence="4 11" id="KW-0963">Cytoplasm</keyword>
<dbReference type="STRING" id="1208920.CONE_0829"/>
<dbReference type="GO" id="GO:0006420">
    <property type="term" value="P:arginyl-tRNA aminoacylation"/>
    <property type="evidence" value="ECO:0007669"/>
    <property type="project" value="InterPro"/>
</dbReference>
<accession>M1LSL8</accession>
<evidence type="ECO:0000256" key="11">
    <source>
        <dbReference type="HAMAP-Rule" id="MF_00255"/>
    </source>
</evidence>
<dbReference type="InterPro" id="IPR015944">
    <property type="entry name" value="Gly-tRNA-synth_bsu"/>
</dbReference>
<evidence type="ECO:0000256" key="5">
    <source>
        <dbReference type="ARBA" id="ARBA00022598"/>
    </source>
</evidence>
<comment type="similarity">
    <text evidence="2 11">Belongs to the class-II aminoacyl-tRNA synthetase family.</text>
</comment>
<evidence type="ECO:0000256" key="3">
    <source>
        <dbReference type="ARBA" id="ARBA00011209"/>
    </source>
</evidence>
<dbReference type="PANTHER" id="PTHR30075:SF2">
    <property type="entry name" value="GLYCINE--TRNA LIGASE, CHLOROPLASTIC_MITOCHONDRIAL 2"/>
    <property type="match status" value="1"/>
</dbReference>
<evidence type="ECO:0000256" key="9">
    <source>
        <dbReference type="ARBA" id="ARBA00023146"/>
    </source>
</evidence>
<dbReference type="PRINTS" id="PR01045">
    <property type="entry name" value="TRNASYNTHGB"/>
</dbReference>
<evidence type="ECO:0000256" key="1">
    <source>
        <dbReference type="ARBA" id="ARBA00004496"/>
    </source>
</evidence>
<dbReference type="Proteomes" id="UP000011541">
    <property type="component" value="Chromosome"/>
</dbReference>
<dbReference type="AlphaFoldDB" id="M1LSL8"/>
<dbReference type="GO" id="GO:0006426">
    <property type="term" value="P:glycyl-tRNA aminoacylation"/>
    <property type="evidence" value="ECO:0007669"/>
    <property type="project" value="UniProtKB-UniRule"/>
</dbReference>
<dbReference type="KEGG" id="kon:CONE_0829"/>
<dbReference type="Pfam" id="PF02092">
    <property type="entry name" value="tRNA_synt_2f"/>
    <property type="match status" value="1"/>
</dbReference>
<keyword evidence="9 11" id="KW-0030">Aminoacyl-tRNA synthetase</keyword>
<proteinExistence type="inferred from homology"/>
<keyword evidence="5 11" id="KW-0436">Ligase</keyword>
<evidence type="ECO:0000256" key="6">
    <source>
        <dbReference type="ARBA" id="ARBA00022741"/>
    </source>
</evidence>
<dbReference type="HOGENOM" id="CLU_007220_2_2_4"/>
<dbReference type="RefSeq" id="WP_015397232.1">
    <property type="nucleotide sequence ID" value="NC_020299.1"/>
</dbReference>
<dbReference type="GO" id="GO:0005524">
    <property type="term" value="F:ATP binding"/>
    <property type="evidence" value="ECO:0007669"/>
    <property type="project" value="UniProtKB-UniRule"/>
</dbReference>
<comment type="catalytic activity">
    <reaction evidence="10 11">
        <text>tRNA(Gly) + glycine + ATP = glycyl-tRNA(Gly) + AMP + diphosphate</text>
        <dbReference type="Rhea" id="RHEA:16013"/>
        <dbReference type="Rhea" id="RHEA-COMP:9664"/>
        <dbReference type="Rhea" id="RHEA-COMP:9683"/>
        <dbReference type="ChEBI" id="CHEBI:30616"/>
        <dbReference type="ChEBI" id="CHEBI:33019"/>
        <dbReference type="ChEBI" id="CHEBI:57305"/>
        <dbReference type="ChEBI" id="CHEBI:78442"/>
        <dbReference type="ChEBI" id="CHEBI:78522"/>
        <dbReference type="ChEBI" id="CHEBI:456215"/>
        <dbReference type="EC" id="6.1.1.14"/>
    </reaction>
</comment>
<name>M1LSL8_9PROT</name>
<feature type="domain" description="DALR anticodon binding" evidence="12">
    <location>
        <begin position="603"/>
        <end position="699"/>
    </location>
</feature>
<evidence type="ECO:0000256" key="4">
    <source>
        <dbReference type="ARBA" id="ARBA00022490"/>
    </source>
</evidence>
<keyword evidence="8 11" id="KW-0648">Protein biosynthesis</keyword>